<accession>G2P0I8</accession>
<evidence type="ECO:0000313" key="2">
    <source>
        <dbReference type="EMBL" id="AEM85986.1"/>
    </source>
</evidence>
<name>G2P0I8_STRV4</name>
<keyword evidence="1" id="KW-1133">Transmembrane helix</keyword>
<gene>
    <name evidence="2" type="ORF">Strvi_6596</name>
</gene>
<evidence type="ECO:0000313" key="3">
    <source>
        <dbReference type="Proteomes" id="UP000008703"/>
    </source>
</evidence>
<feature type="transmembrane region" description="Helical" evidence="1">
    <location>
        <begin position="21"/>
        <end position="41"/>
    </location>
</feature>
<protein>
    <submittedName>
        <fullName evidence="2">Uncharacterized protein</fullName>
    </submittedName>
</protein>
<sequence length="53" mass="5763">MRVACHRLAGPRFPRQVRWRLGPGMAGKVALVLGVTVGHLADRHGARGVYEVS</sequence>
<keyword evidence="1" id="KW-0812">Transmembrane</keyword>
<reference evidence="2" key="1">
    <citation type="submission" date="2011-08" db="EMBL/GenBank/DDBJ databases">
        <title>Complete sequence of chromosome of Streptomyces violaceusniger Tu 4113.</title>
        <authorList>
            <consortium name="US DOE Joint Genome Institute"/>
            <person name="Lucas S."/>
            <person name="Han J."/>
            <person name="Lapidus A."/>
            <person name="Cheng J.-F."/>
            <person name="Goodwin L."/>
            <person name="Pitluck S."/>
            <person name="Peters L."/>
            <person name="Ivanova N."/>
            <person name="Daligault H."/>
            <person name="Detter J.C."/>
            <person name="Han C."/>
            <person name="Tapia R."/>
            <person name="Land M."/>
            <person name="Hauser L."/>
            <person name="Kyrpides N."/>
            <person name="Ivanova N."/>
            <person name="Pagani I."/>
            <person name="Hagen A."/>
            <person name="Katz L."/>
            <person name="Fiedler H.-P."/>
            <person name="Keasling J."/>
            <person name="Fortman J."/>
            <person name="Woyke T."/>
        </authorList>
    </citation>
    <scope>NUCLEOTIDE SEQUENCE [LARGE SCALE GENOMIC DNA]</scope>
    <source>
        <strain evidence="2">Tu 4113</strain>
    </source>
</reference>
<organism evidence="2 3">
    <name type="scientific">Streptomyces violaceusniger (strain Tu 4113)</name>
    <dbReference type="NCBI Taxonomy" id="653045"/>
    <lineage>
        <taxon>Bacteria</taxon>
        <taxon>Bacillati</taxon>
        <taxon>Actinomycetota</taxon>
        <taxon>Actinomycetes</taxon>
        <taxon>Kitasatosporales</taxon>
        <taxon>Streptomycetaceae</taxon>
        <taxon>Streptomyces</taxon>
        <taxon>Streptomyces violaceusniger group</taxon>
    </lineage>
</organism>
<keyword evidence="1" id="KW-0472">Membrane</keyword>
<proteinExistence type="predicted"/>
<keyword evidence="3" id="KW-1185">Reference proteome</keyword>
<dbReference type="AlphaFoldDB" id="G2P0I8"/>
<dbReference type="Proteomes" id="UP000008703">
    <property type="component" value="Chromosome"/>
</dbReference>
<dbReference type="EMBL" id="CP002994">
    <property type="protein sequence ID" value="AEM85986.1"/>
    <property type="molecule type" value="Genomic_DNA"/>
</dbReference>
<dbReference type="KEGG" id="svl:Strvi_6596"/>
<dbReference type="HOGENOM" id="CLU_3066905_0_0_11"/>
<evidence type="ECO:0000256" key="1">
    <source>
        <dbReference type="SAM" id="Phobius"/>
    </source>
</evidence>